<dbReference type="AlphaFoldDB" id="A0A170V5F5"/>
<evidence type="ECO:0000313" key="1">
    <source>
        <dbReference type="EMBL" id="JAR96369.1"/>
    </source>
</evidence>
<sequence>MDTSDEKKPTIHKVIEPEEILKFDVATMHTLLLRVME</sequence>
<reference evidence="1" key="2">
    <citation type="journal article" date="2017" name="J. Med. Entomol.">
        <title>Transcriptome Analysis of the Triatoma infestans (Hemiptera: Reduviidae) Integument.</title>
        <authorList>
            <person name="Calderon-Fernandez G.M."/>
            <person name="Moriconi D.E."/>
            <person name="Dulbecco A.B."/>
            <person name="Juarez M.P."/>
        </authorList>
    </citation>
    <scope>NUCLEOTIDE SEQUENCE</scope>
    <source>
        <strain evidence="1">Int1</strain>
        <tissue evidence="1">Integument</tissue>
    </source>
</reference>
<protein>
    <submittedName>
        <fullName evidence="1">Selenium-binding protein 1-a</fullName>
    </submittedName>
</protein>
<dbReference type="EMBL" id="GEMB01006997">
    <property type="protein sequence ID" value="JAR96369.1"/>
    <property type="molecule type" value="Transcribed_RNA"/>
</dbReference>
<proteinExistence type="predicted"/>
<reference evidence="1" key="1">
    <citation type="submission" date="2016-04" db="EMBL/GenBank/DDBJ databases">
        <authorList>
            <person name="Calderon-Fernandez G.M.Sr."/>
        </authorList>
    </citation>
    <scope>NUCLEOTIDE SEQUENCE</scope>
    <source>
        <strain evidence="1">Int1</strain>
        <tissue evidence="1">Integument</tissue>
    </source>
</reference>
<organism evidence="1">
    <name type="scientific">Triatoma infestans</name>
    <name type="common">Assassin bug</name>
    <dbReference type="NCBI Taxonomy" id="30076"/>
    <lineage>
        <taxon>Eukaryota</taxon>
        <taxon>Metazoa</taxon>
        <taxon>Ecdysozoa</taxon>
        <taxon>Arthropoda</taxon>
        <taxon>Hexapoda</taxon>
        <taxon>Insecta</taxon>
        <taxon>Pterygota</taxon>
        <taxon>Neoptera</taxon>
        <taxon>Paraneoptera</taxon>
        <taxon>Hemiptera</taxon>
        <taxon>Heteroptera</taxon>
        <taxon>Panheteroptera</taxon>
        <taxon>Cimicomorpha</taxon>
        <taxon>Reduviidae</taxon>
        <taxon>Triatominae</taxon>
        <taxon>Triatoma</taxon>
    </lineage>
</organism>
<name>A0A170V5F5_TRIIF</name>
<accession>A0A170V5F5</accession>